<evidence type="ECO:0000313" key="3">
    <source>
        <dbReference type="Proteomes" id="UP001165565"/>
    </source>
</evidence>
<dbReference type="PANTHER" id="PTHR44051:SF21">
    <property type="entry name" value="GLUTATHIONE S-TRANSFERASE FAMILY PROTEIN"/>
    <property type="match status" value="1"/>
</dbReference>
<dbReference type="SFLD" id="SFLDG01150">
    <property type="entry name" value="Main.1:_Beta-like"/>
    <property type="match status" value="1"/>
</dbReference>
<evidence type="ECO:0000313" key="2">
    <source>
        <dbReference type="EMBL" id="MCW6533440.1"/>
    </source>
</evidence>
<sequence>MITLYHAPQTRSSRMIWLLEELGVPYEIRPVSIFRPMTGEGSGDAANPHPDKKVPAIDHDGVVVAESLAIVLYLLDAFPEAGLAPVQGDPRRGDYLTWMAWYVAELEPALFAGLTGELAGSPMKQRGHDAVVQRLRTALARGPYVMGDRFTGADFLISSALAFGRHAFPADAVIDAYIERCRARPAAIRGVALDDQSGLQAAA</sequence>
<proteinExistence type="predicted"/>
<reference evidence="2" key="1">
    <citation type="submission" date="2022-06" db="EMBL/GenBank/DDBJ databases">
        <title>Sphingomonas sp. nov. isolated from rhizosphere soil of tomato.</title>
        <authorList>
            <person name="Dong H."/>
            <person name="Gao R."/>
        </authorList>
    </citation>
    <scope>NUCLEOTIDE SEQUENCE</scope>
    <source>
        <strain evidence="2">MMSM24</strain>
    </source>
</reference>
<dbReference type="InterPro" id="IPR036282">
    <property type="entry name" value="Glutathione-S-Trfase_C_sf"/>
</dbReference>
<feature type="domain" description="GST N-terminal" evidence="1">
    <location>
        <begin position="1"/>
        <end position="82"/>
    </location>
</feature>
<keyword evidence="3" id="KW-1185">Reference proteome</keyword>
<comment type="caution">
    <text evidence="2">The sequence shown here is derived from an EMBL/GenBank/DDBJ whole genome shotgun (WGS) entry which is preliminary data.</text>
</comment>
<gene>
    <name evidence="2" type="ORF">NEE01_01440</name>
</gene>
<dbReference type="EMBL" id="JANFAV010000001">
    <property type="protein sequence ID" value="MCW6533440.1"/>
    <property type="molecule type" value="Genomic_DNA"/>
</dbReference>
<dbReference type="PROSITE" id="PS50404">
    <property type="entry name" value="GST_NTER"/>
    <property type="match status" value="1"/>
</dbReference>
<name>A0AA41Z4K8_9SPHN</name>
<accession>A0AA41Z4K8</accession>
<dbReference type="Gene3D" id="3.40.30.10">
    <property type="entry name" value="Glutaredoxin"/>
    <property type="match status" value="1"/>
</dbReference>
<dbReference type="SUPFAM" id="SSF52833">
    <property type="entry name" value="Thioredoxin-like"/>
    <property type="match status" value="1"/>
</dbReference>
<dbReference type="CDD" id="cd03046">
    <property type="entry name" value="GST_N_GTT1_like"/>
    <property type="match status" value="1"/>
</dbReference>
<dbReference type="Gene3D" id="1.20.1050.10">
    <property type="match status" value="1"/>
</dbReference>
<dbReference type="SFLD" id="SFLDG00358">
    <property type="entry name" value="Main_(cytGST)"/>
    <property type="match status" value="1"/>
</dbReference>
<organism evidence="2 3">
    <name type="scientific">Sphingomonas lycopersici</name>
    <dbReference type="NCBI Taxonomy" id="2951807"/>
    <lineage>
        <taxon>Bacteria</taxon>
        <taxon>Pseudomonadati</taxon>
        <taxon>Pseudomonadota</taxon>
        <taxon>Alphaproteobacteria</taxon>
        <taxon>Sphingomonadales</taxon>
        <taxon>Sphingomonadaceae</taxon>
        <taxon>Sphingomonas</taxon>
    </lineage>
</organism>
<dbReference type="RefSeq" id="WP_265267471.1">
    <property type="nucleotide sequence ID" value="NZ_JANFAV010000001.1"/>
</dbReference>
<dbReference type="InterPro" id="IPR004045">
    <property type="entry name" value="Glutathione_S-Trfase_N"/>
</dbReference>
<dbReference type="SUPFAM" id="SSF47616">
    <property type="entry name" value="GST C-terminal domain-like"/>
    <property type="match status" value="1"/>
</dbReference>
<evidence type="ECO:0000259" key="1">
    <source>
        <dbReference type="PROSITE" id="PS50404"/>
    </source>
</evidence>
<dbReference type="InterPro" id="IPR036249">
    <property type="entry name" value="Thioredoxin-like_sf"/>
</dbReference>
<dbReference type="Pfam" id="PF13417">
    <property type="entry name" value="GST_N_3"/>
    <property type="match status" value="1"/>
</dbReference>
<dbReference type="AlphaFoldDB" id="A0AA41Z4K8"/>
<protein>
    <submittedName>
        <fullName evidence="2">Glutathione S-transferase family protein</fullName>
    </submittedName>
</protein>
<dbReference type="CDD" id="cd03207">
    <property type="entry name" value="GST_C_8"/>
    <property type="match status" value="1"/>
</dbReference>
<dbReference type="Proteomes" id="UP001165565">
    <property type="component" value="Unassembled WGS sequence"/>
</dbReference>
<dbReference type="InterPro" id="IPR040079">
    <property type="entry name" value="Glutathione_S-Trfase"/>
</dbReference>
<dbReference type="PANTHER" id="PTHR44051">
    <property type="entry name" value="GLUTATHIONE S-TRANSFERASE-RELATED"/>
    <property type="match status" value="1"/>
</dbReference>
<dbReference type="SFLD" id="SFLDS00019">
    <property type="entry name" value="Glutathione_Transferase_(cytos"/>
    <property type="match status" value="1"/>
</dbReference>